<dbReference type="Proteomes" id="UP000318509">
    <property type="component" value="Unassembled WGS sequence"/>
</dbReference>
<accession>A0A537JUW6</accession>
<dbReference type="AlphaFoldDB" id="A0A537JUW6"/>
<sequence>MAPERHAGMKWGVAGGVLLLAAVLAGYPCPSAAAVPPSGWAVIVEHNAFNGRYSDLPVAYINSTRMLTLLLLRGWPSDHILLARDNLDPRLLRHAAGWLAARVHAGDTALLYVAGEYRFFDRDLSWEAMLPELWKRLPTSRRVLIAETCHAERLTAAVRGIPGVALPAVGGEELDWWGLHEGDHLIRGGSFTYFLTQALGAQPRTGPLDFGAAFPEAVARTQSYFRTVISTTPGALEAYHARGQYPERLARFPNPHLSTNSAPDEVIAQATLVP</sequence>
<reference evidence="1 2" key="1">
    <citation type="journal article" date="2019" name="Nat. Microbiol.">
        <title>Mediterranean grassland soil C-N compound turnover is dependent on rainfall and depth, and is mediated by genomically divergent microorganisms.</title>
        <authorList>
            <person name="Diamond S."/>
            <person name="Andeer P.F."/>
            <person name="Li Z."/>
            <person name="Crits-Christoph A."/>
            <person name="Burstein D."/>
            <person name="Anantharaman K."/>
            <person name="Lane K.R."/>
            <person name="Thomas B.C."/>
            <person name="Pan C."/>
            <person name="Northen T.R."/>
            <person name="Banfield J.F."/>
        </authorList>
    </citation>
    <scope>NUCLEOTIDE SEQUENCE [LARGE SCALE GENOMIC DNA]</scope>
    <source>
        <strain evidence="1">NP_3</strain>
    </source>
</reference>
<evidence type="ECO:0000313" key="2">
    <source>
        <dbReference type="Proteomes" id="UP000318509"/>
    </source>
</evidence>
<name>A0A537JUW6_9BACT</name>
<evidence type="ECO:0008006" key="3">
    <source>
        <dbReference type="Google" id="ProtNLM"/>
    </source>
</evidence>
<organism evidence="1 2">
    <name type="scientific">Candidatus Segetimicrobium genomatis</name>
    <dbReference type="NCBI Taxonomy" id="2569760"/>
    <lineage>
        <taxon>Bacteria</taxon>
        <taxon>Bacillati</taxon>
        <taxon>Candidatus Sysuimicrobiota</taxon>
        <taxon>Candidatus Sysuimicrobiia</taxon>
        <taxon>Candidatus Sysuimicrobiales</taxon>
        <taxon>Candidatus Segetimicrobiaceae</taxon>
        <taxon>Candidatus Segetimicrobium</taxon>
    </lineage>
</organism>
<evidence type="ECO:0000313" key="1">
    <source>
        <dbReference type="EMBL" id="TMI87338.1"/>
    </source>
</evidence>
<gene>
    <name evidence="1" type="ORF">E6H00_15855</name>
</gene>
<dbReference type="EMBL" id="VBAK01000161">
    <property type="protein sequence ID" value="TMI87338.1"/>
    <property type="molecule type" value="Genomic_DNA"/>
</dbReference>
<comment type="caution">
    <text evidence="1">The sequence shown here is derived from an EMBL/GenBank/DDBJ whole genome shotgun (WGS) entry which is preliminary data.</text>
</comment>
<proteinExistence type="predicted"/>
<protein>
    <recommendedName>
        <fullName evidence="3">Caspase family protein</fullName>
    </recommendedName>
</protein>